<feature type="region of interest" description="Disordered" evidence="3">
    <location>
        <begin position="386"/>
        <end position="405"/>
    </location>
</feature>
<feature type="region of interest" description="Disordered" evidence="3">
    <location>
        <begin position="420"/>
        <end position="514"/>
    </location>
</feature>
<feature type="compositionally biased region" description="Basic and acidic residues" evidence="3">
    <location>
        <begin position="325"/>
        <end position="341"/>
    </location>
</feature>
<dbReference type="GO" id="GO:0003735">
    <property type="term" value="F:structural constituent of ribosome"/>
    <property type="evidence" value="ECO:0007669"/>
    <property type="project" value="InterPro"/>
</dbReference>
<keyword evidence="1" id="KW-0699">rRNA-binding</keyword>
<gene>
    <name evidence="5" type="ORF">KP509_16G078400</name>
</gene>
<dbReference type="Pfam" id="PF14693">
    <property type="entry name" value="Ribosomal_TL5_C"/>
    <property type="match status" value="1"/>
</dbReference>
<dbReference type="PANTHER" id="PTHR33284">
    <property type="entry name" value="RIBOSOMAL PROTEIN L25/GLN-TRNA SYNTHETASE, ANTI-CODON-BINDING DOMAIN-CONTAINING PROTEIN"/>
    <property type="match status" value="1"/>
</dbReference>
<dbReference type="Gene3D" id="2.170.120.20">
    <property type="entry name" value="Ribosomal protein L25, beta domain"/>
    <property type="match status" value="1"/>
</dbReference>
<dbReference type="InterPro" id="IPR020057">
    <property type="entry name" value="Ribosomal_bL25_b-dom"/>
</dbReference>
<feature type="region of interest" description="Disordered" evidence="3">
    <location>
        <begin position="304"/>
        <end position="356"/>
    </location>
</feature>
<evidence type="ECO:0000313" key="5">
    <source>
        <dbReference type="EMBL" id="KAH7388494.1"/>
    </source>
</evidence>
<feature type="compositionally biased region" description="Acidic residues" evidence="3">
    <location>
        <begin position="347"/>
        <end position="356"/>
    </location>
</feature>
<dbReference type="OrthoDB" id="193674at2759"/>
<dbReference type="InterPro" id="IPR037121">
    <property type="entry name" value="Ribosomal_bL25_C"/>
</dbReference>
<dbReference type="GO" id="GO:0008097">
    <property type="term" value="F:5S rRNA binding"/>
    <property type="evidence" value="ECO:0007669"/>
    <property type="project" value="TreeGrafter"/>
</dbReference>
<evidence type="ECO:0000259" key="4">
    <source>
        <dbReference type="Pfam" id="PF14693"/>
    </source>
</evidence>
<feature type="compositionally biased region" description="Acidic residues" evidence="3">
    <location>
        <begin position="313"/>
        <end position="324"/>
    </location>
</feature>
<evidence type="ECO:0000256" key="2">
    <source>
        <dbReference type="ARBA" id="ARBA00022884"/>
    </source>
</evidence>
<dbReference type="GO" id="GO:0006412">
    <property type="term" value="P:translation"/>
    <property type="evidence" value="ECO:0007669"/>
    <property type="project" value="InterPro"/>
</dbReference>
<reference evidence="5" key="1">
    <citation type="submission" date="2021-08" db="EMBL/GenBank/DDBJ databases">
        <title>WGS assembly of Ceratopteris richardii.</title>
        <authorList>
            <person name="Marchant D.B."/>
            <person name="Chen G."/>
            <person name="Jenkins J."/>
            <person name="Shu S."/>
            <person name="Leebens-Mack J."/>
            <person name="Grimwood J."/>
            <person name="Schmutz J."/>
            <person name="Soltis P."/>
            <person name="Soltis D."/>
            <person name="Chen Z.-H."/>
        </authorList>
    </citation>
    <scope>NUCLEOTIDE SEQUENCE</scope>
    <source>
        <strain evidence="5">Whitten #5841</strain>
        <tissue evidence="5">Leaf</tissue>
    </source>
</reference>
<evidence type="ECO:0000256" key="1">
    <source>
        <dbReference type="ARBA" id="ARBA00022730"/>
    </source>
</evidence>
<keyword evidence="2" id="KW-0694">RNA-binding</keyword>
<dbReference type="InterPro" id="IPR020056">
    <property type="entry name" value="Rbsml_bL25/Gln-tRNA_synth_N"/>
</dbReference>
<dbReference type="Proteomes" id="UP000825935">
    <property type="component" value="Chromosome 16"/>
</dbReference>
<accession>A0A8T2T4R7</accession>
<dbReference type="InterPro" id="IPR020930">
    <property type="entry name" value="Ribosomal_uL5_bac-type"/>
</dbReference>
<dbReference type="SUPFAM" id="SSF50715">
    <property type="entry name" value="Ribosomal protein L25-like"/>
    <property type="match status" value="1"/>
</dbReference>
<keyword evidence="6" id="KW-1185">Reference proteome</keyword>
<dbReference type="PANTHER" id="PTHR33284:SF1">
    <property type="entry name" value="RIBOSOMAL PROTEIN L25_GLN-TRNA SYNTHETASE, ANTI-CODON-BINDING DOMAIN-CONTAINING PROTEIN"/>
    <property type="match status" value="1"/>
</dbReference>
<feature type="compositionally biased region" description="Basic and acidic residues" evidence="3">
    <location>
        <begin position="470"/>
        <end position="482"/>
    </location>
</feature>
<dbReference type="GO" id="GO:0022625">
    <property type="term" value="C:cytosolic large ribosomal subunit"/>
    <property type="evidence" value="ECO:0007669"/>
    <property type="project" value="TreeGrafter"/>
</dbReference>
<organism evidence="5 6">
    <name type="scientific">Ceratopteris richardii</name>
    <name type="common">Triangle waterfern</name>
    <dbReference type="NCBI Taxonomy" id="49495"/>
    <lineage>
        <taxon>Eukaryota</taxon>
        <taxon>Viridiplantae</taxon>
        <taxon>Streptophyta</taxon>
        <taxon>Embryophyta</taxon>
        <taxon>Tracheophyta</taxon>
        <taxon>Polypodiopsida</taxon>
        <taxon>Polypodiidae</taxon>
        <taxon>Polypodiales</taxon>
        <taxon>Pteridineae</taxon>
        <taxon>Pteridaceae</taxon>
        <taxon>Parkerioideae</taxon>
        <taxon>Ceratopteris</taxon>
    </lineage>
</organism>
<proteinExistence type="predicted"/>
<protein>
    <recommendedName>
        <fullName evidence="4">Large ribosomal subunit protein bL25 beta domain-containing protein</fullName>
    </recommendedName>
</protein>
<sequence>MLRSGRYSIVSRVLPRLFCRVISVSSGAERTSFTATGPTYSSSSSSLLIPSDISSSASDFCLESEEEDELEGIPKIHQIQTLRAYLRNRRARCLNRVREQGLVPAVIVHHDKEQRPTDGSADTIISVDSGPLVSILKFIGKRDFLSRVFDMEIFKSPSSSDLHEKLQVLPRNLNYGAGKTNILSIQFMRAPAGQVMKLGVPLEFLGIDQCPGLKKGGTLKQLAKYIVYNCKATEMPAKIVVDMTVLEIGDRVLVQDLEVDFDLLYSDRMMAVCEIVKDVRSLKARARKLKNEIHYKRRALDERGKETQSQLLTDDEVEYSEESSMDTRSKRTKKTLDEGKSRASSMSDDEVEVNDDGEDEVIPYRYKKSRALALGGAEAAKYIIKRDSKSTASETKRNLKSSKRGLKDAAFVKADVVDEAGKREASDSGEDEVIPPRYRKSPTLASRVTEVPDSSSRKSGAGGRTNLRTKNVDESSKKDTKSLKRRLTGAAFLKPKLAGRSGEKETSTTKSTRK</sequence>
<evidence type="ECO:0000313" key="6">
    <source>
        <dbReference type="Proteomes" id="UP000825935"/>
    </source>
</evidence>
<comment type="caution">
    <text evidence="5">The sequence shown here is derived from an EMBL/GenBank/DDBJ whole genome shotgun (WGS) entry which is preliminary data.</text>
</comment>
<name>A0A8T2T4R7_CERRI</name>
<dbReference type="Gene3D" id="2.40.240.10">
    <property type="entry name" value="Ribosomal Protein L25, Chain P"/>
    <property type="match status" value="1"/>
</dbReference>
<dbReference type="EMBL" id="CM035421">
    <property type="protein sequence ID" value="KAH7388494.1"/>
    <property type="molecule type" value="Genomic_DNA"/>
</dbReference>
<feature type="domain" description="Large ribosomal subunit protein bL25 beta" evidence="4">
    <location>
        <begin position="197"/>
        <end position="276"/>
    </location>
</feature>
<dbReference type="InterPro" id="IPR011035">
    <property type="entry name" value="Ribosomal_bL25/Gln-tRNA_synth"/>
</dbReference>
<evidence type="ECO:0000256" key="3">
    <source>
        <dbReference type="SAM" id="MobiDB-lite"/>
    </source>
</evidence>
<dbReference type="AlphaFoldDB" id="A0A8T2T4R7"/>
<feature type="compositionally biased region" description="Basic and acidic residues" evidence="3">
    <location>
        <begin position="386"/>
        <end position="397"/>
    </location>
</feature>